<dbReference type="EMBL" id="JAAXKZ010000027">
    <property type="protein sequence ID" value="NMH91921.1"/>
    <property type="molecule type" value="Genomic_DNA"/>
</dbReference>
<protein>
    <recommendedName>
        <fullName evidence="5">non-specific protein-tyrosine kinase</fullName>
        <ecNumber evidence="5">2.7.10.2</ecNumber>
    </recommendedName>
</protein>
<keyword evidence="6" id="KW-1003">Cell membrane</keyword>
<dbReference type="InterPro" id="IPR027417">
    <property type="entry name" value="P-loop_NTPase"/>
</dbReference>
<comment type="catalytic activity">
    <reaction evidence="16">
        <text>L-tyrosyl-[protein] + ATP = O-phospho-L-tyrosyl-[protein] + ADP + H(+)</text>
        <dbReference type="Rhea" id="RHEA:10596"/>
        <dbReference type="Rhea" id="RHEA-COMP:10136"/>
        <dbReference type="Rhea" id="RHEA-COMP:20101"/>
        <dbReference type="ChEBI" id="CHEBI:15378"/>
        <dbReference type="ChEBI" id="CHEBI:30616"/>
        <dbReference type="ChEBI" id="CHEBI:46858"/>
        <dbReference type="ChEBI" id="CHEBI:61978"/>
        <dbReference type="ChEBI" id="CHEBI:456216"/>
        <dbReference type="EC" id="2.7.10.2"/>
    </reaction>
</comment>
<keyword evidence="7" id="KW-0997">Cell inner membrane</keyword>
<evidence type="ECO:0000256" key="4">
    <source>
        <dbReference type="ARBA" id="ARBA00008883"/>
    </source>
</evidence>
<dbReference type="InterPro" id="IPR050445">
    <property type="entry name" value="Bact_polysacc_biosynth/exp"/>
</dbReference>
<dbReference type="CDD" id="cd05387">
    <property type="entry name" value="BY-kinase"/>
    <property type="match status" value="1"/>
</dbReference>
<keyword evidence="9 18" id="KW-0812">Transmembrane</keyword>
<dbReference type="GO" id="GO:0005886">
    <property type="term" value="C:plasma membrane"/>
    <property type="evidence" value="ECO:0007669"/>
    <property type="project" value="UniProtKB-SubCell"/>
</dbReference>
<keyword evidence="10" id="KW-0547">Nucleotide-binding</keyword>
<evidence type="ECO:0000256" key="14">
    <source>
        <dbReference type="ARBA" id="ARBA00023136"/>
    </source>
</evidence>
<name>A0A848DHD3_9PSEU</name>
<dbReference type="AlphaFoldDB" id="A0A848DHD3"/>
<evidence type="ECO:0000256" key="5">
    <source>
        <dbReference type="ARBA" id="ARBA00011903"/>
    </source>
</evidence>
<evidence type="ECO:0000259" key="20">
    <source>
        <dbReference type="Pfam" id="PF13614"/>
    </source>
</evidence>
<feature type="compositionally biased region" description="Basic and acidic residues" evidence="17">
    <location>
        <begin position="233"/>
        <end position="243"/>
    </location>
</feature>
<evidence type="ECO:0000256" key="11">
    <source>
        <dbReference type="ARBA" id="ARBA00022777"/>
    </source>
</evidence>
<evidence type="ECO:0000256" key="8">
    <source>
        <dbReference type="ARBA" id="ARBA00022679"/>
    </source>
</evidence>
<dbReference type="GO" id="GO:0004715">
    <property type="term" value="F:non-membrane spanning protein tyrosine kinase activity"/>
    <property type="evidence" value="ECO:0007669"/>
    <property type="project" value="UniProtKB-EC"/>
</dbReference>
<evidence type="ECO:0000256" key="9">
    <source>
        <dbReference type="ARBA" id="ARBA00022692"/>
    </source>
</evidence>
<feature type="transmembrane region" description="Helical" evidence="18">
    <location>
        <begin position="14"/>
        <end position="34"/>
    </location>
</feature>
<dbReference type="PANTHER" id="PTHR32309:SF13">
    <property type="entry name" value="FERRIC ENTEROBACTIN TRANSPORT PROTEIN FEPE"/>
    <property type="match status" value="1"/>
</dbReference>
<feature type="transmembrane region" description="Helical" evidence="18">
    <location>
        <begin position="176"/>
        <end position="195"/>
    </location>
</feature>
<feature type="domain" description="AAA" evidence="20">
    <location>
        <begin position="263"/>
        <end position="401"/>
    </location>
</feature>
<dbReference type="PANTHER" id="PTHR32309">
    <property type="entry name" value="TYROSINE-PROTEIN KINASE"/>
    <property type="match status" value="1"/>
</dbReference>
<evidence type="ECO:0000256" key="12">
    <source>
        <dbReference type="ARBA" id="ARBA00022840"/>
    </source>
</evidence>
<dbReference type="RefSeq" id="WP_169412471.1">
    <property type="nucleotide sequence ID" value="NZ_JAAXKZ010000027.1"/>
</dbReference>
<dbReference type="SUPFAM" id="SSF52540">
    <property type="entry name" value="P-loop containing nucleoside triphosphate hydrolases"/>
    <property type="match status" value="1"/>
</dbReference>
<keyword evidence="11 21" id="KW-0418">Kinase</keyword>
<feature type="domain" description="Polysaccharide chain length determinant N-terminal" evidence="19">
    <location>
        <begin position="3"/>
        <end position="89"/>
    </location>
</feature>
<dbReference type="InterPro" id="IPR003856">
    <property type="entry name" value="LPS_length_determ_N"/>
</dbReference>
<evidence type="ECO:0000256" key="16">
    <source>
        <dbReference type="ARBA" id="ARBA00051245"/>
    </source>
</evidence>
<dbReference type="Pfam" id="PF02706">
    <property type="entry name" value="Wzz"/>
    <property type="match status" value="1"/>
</dbReference>
<dbReference type="InterPro" id="IPR025669">
    <property type="entry name" value="AAA_dom"/>
</dbReference>
<keyword evidence="12" id="KW-0067">ATP-binding</keyword>
<keyword evidence="14 18" id="KW-0472">Membrane</keyword>
<comment type="similarity">
    <text evidence="3">Belongs to the CpsD/CapB family.</text>
</comment>
<proteinExistence type="inferred from homology"/>
<keyword evidence="8 21" id="KW-0808">Transferase</keyword>
<organism evidence="21 22">
    <name type="scientific">Pseudonocardia bannensis</name>
    <dbReference type="NCBI Taxonomy" id="630973"/>
    <lineage>
        <taxon>Bacteria</taxon>
        <taxon>Bacillati</taxon>
        <taxon>Actinomycetota</taxon>
        <taxon>Actinomycetes</taxon>
        <taxon>Pseudonocardiales</taxon>
        <taxon>Pseudonocardiaceae</taxon>
        <taxon>Pseudonocardia</taxon>
    </lineage>
</organism>
<evidence type="ECO:0000256" key="17">
    <source>
        <dbReference type="SAM" id="MobiDB-lite"/>
    </source>
</evidence>
<reference evidence="21 22" key="1">
    <citation type="submission" date="2020-04" db="EMBL/GenBank/DDBJ databases">
        <authorList>
            <person name="Klaysubun C."/>
            <person name="Duangmal K."/>
            <person name="Lipun K."/>
        </authorList>
    </citation>
    <scope>NUCLEOTIDE SEQUENCE [LARGE SCALE GENOMIC DNA]</scope>
    <source>
        <strain evidence="21 22">DSM 45300</strain>
    </source>
</reference>
<accession>A0A848DHD3</accession>
<evidence type="ECO:0000256" key="15">
    <source>
        <dbReference type="ARBA" id="ARBA00023137"/>
    </source>
</evidence>
<evidence type="ECO:0000256" key="2">
    <source>
        <dbReference type="ARBA" id="ARBA00006683"/>
    </source>
</evidence>
<comment type="subcellular location">
    <subcellularLocation>
        <location evidence="1">Cell inner membrane</location>
        <topology evidence="1">Multi-pass membrane protein</topology>
    </subcellularLocation>
</comment>
<dbReference type="Proteomes" id="UP000586918">
    <property type="component" value="Unassembled WGS sequence"/>
</dbReference>
<dbReference type="Gene3D" id="3.40.50.300">
    <property type="entry name" value="P-loop containing nucleotide triphosphate hydrolases"/>
    <property type="match status" value="1"/>
</dbReference>
<evidence type="ECO:0000313" key="22">
    <source>
        <dbReference type="Proteomes" id="UP000586918"/>
    </source>
</evidence>
<evidence type="ECO:0000259" key="19">
    <source>
        <dbReference type="Pfam" id="PF02706"/>
    </source>
</evidence>
<dbReference type="Pfam" id="PF13614">
    <property type="entry name" value="AAA_31"/>
    <property type="match status" value="1"/>
</dbReference>
<evidence type="ECO:0000256" key="3">
    <source>
        <dbReference type="ARBA" id="ARBA00007316"/>
    </source>
</evidence>
<feature type="region of interest" description="Disordered" evidence="17">
    <location>
        <begin position="220"/>
        <end position="243"/>
    </location>
</feature>
<keyword evidence="15" id="KW-0829">Tyrosine-protein kinase</keyword>
<dbReference type="EC" id="2.7.10.2" evidence="5"/>
<comment type="similarity">
    <text evidence="4">Belongs to the etk/wzc family.</text>
</comment>
<evidence type="ECO:0000256" key="1">
    <source>
        <dbReference type="ARBA" id="ARBA00004429"/>
    </source>
</evidence>
<evidence type="ECO:0000256" key="7">
    <source>
        <dbReference type="ARBA" id="ARBA00022519"/>
    </source>
</evidence>
<evidence type="ECO:0000256" key="13">
    <source>
        <dbReference type="ARBA" id="ARBA00022989"/>
    </source>
</evidence>
<evidence type="ECO:0000256" key="6">
    <source>
        <dbReference type="ARBA" id="ARBA00022475"/>
    </source>
</evidence>
<keyword evidence="13 18" id="KW-1133">Transmembrane helix</keyword>
<comment type="caution">
    <text evidence="21">The sequence shown here is derived from an EMBL/GenBank/DDBJ whole genome shotgun (WGS) entry which is preliminary data.</text>
</comment>
<sequence>MTLQDHLRVLREQWIVVIAAVLIGLIGAGGAFFLRPAEYTAKLTMYVSAQTGETANAAYQGSLLSQQRVTSYVDLVGSTRVSREVIQELGLPTTPEELSQQISASSALDSVLIDVAVTGRSAEQAARIANAVGAALTGLVDELERPSAPNGVAPVAVRVVQPAAVPIAPSSTGLPVMLALGLLAGLAVGVGAALARNALDTSVKSPEQLLAAAGAPNLGTIARDPQIPKRPLTVHEDPQSPRSEAFRQLRTNLQFVDVDNPRKVITVTSSLPSEGKTTTVVNLAIALASAGSRVVVVEADLRRPKVADLLGMERSVGLTSILSGRVRLEQALQPWAGGRFDVLASGPLPPNPSELLASQHMRVVLADLKERYDVVLIDTPPLLPVTDAAALAPATDGVVLVCRFSETTRGQVEASAESLRAVSARLLGTVFTMVPRSGPRAYAQYNAYYRTEAPIMPSPR</sequence>
<evidence type="ECO:0000256" key="10">
    <source>
        <dbReference type="ARBA" id="ARBA00022741"/>
    </source>
</evidence>
<dbReference type="GO" id="GO:0042802">
    <property type="term" value="F:identical protein binding"/>
    <property type="evidence" value="ECO:0007669"/>
    <property type="project" value="UniProtKB-ARBA"/>
</dbReference>
<comment type="similarity">
    <text evidence="2">Belongs to the CpsC/CapA family.</text>
</comment>
<evidence type="ECO:0000256" key="18">
    <source>
        <dbReference type="SAM" id="Phobius"/>
    </source>
</evidence>
<keyword evidence="22" id="KW-1185">Reference proteome</keyword>
<dbReference type="NCBIfam" id="TIGR01007">
    <property type="entry name" value="eps_fam"/>
    <property type="match status" value="1"/>
</dbReference>
<dbReference type="FunFam" id="3.40.50.300:FF:000527">
    <property type="entry name" value="Tyrosine-protein kinase etk"/>
    <property type="match status" value="1"/>
</dbReference>
<dbReference type="GO" id="GO:0005524">
    <property type="term" value="F:ATP binding"/>
    <property type="evidence" value="ECO:0007669"/>
    <property type="project" value="UniProtKB-KW"/>
</dbReference>
<gene>
    <name evidence="21" type="ORF">HF519_10100</name>
</gene>
<dbReference type="InterPro" id="IPR005702">
    <property type="entry name" value="Wzc-like_C"/>
</dbReference>
<evidence type="ECO:0000313" key="21">
    <source>
        <dbReference type="EMBL" id="NMH91921.1"/>
    </source>
</evidence>